<dbReference type="EMBL" id="CACVAS010000047">
    <property type="protein sequence ID" value="CAA6808044.1"/>
    <property type="molecule type" value="Genomic_DNA"/>
</dbReference>
<evidence type="ECO:0000313" key="15">
    <source>
        <dbReference type="EMBL" id="CAA6808044.1"/>
    </source>
</evidence>
<dbReference type="Pfam" id="PF14521">
    <property type="entry name" value="Aspzincin_M35"/>
    <property type="match status" value="1"/>
</dbReference>
<keyword evidence="8" id="KW-0378">Hydrolase</keyword>
<protein>
    <submittedName>
        <fullName evidence="15">Peptidyl-Lys metalloendopeptidase</fullName>
    </submittedName>
</protein>
<evidence type="ECO:0000256" key="3">
    <source>
        <dbReference type="ARBA" id="ARBA00010279"/>
    </source>
</evidence>
<dbReference type="Gene3D" id="3.40.390.10">
    <property type="entry name" value="Collagenase (Catalytic Domain)"/>
    <property type="match status" value="1"/>
</dbReference>
<feature type="signal peptide" evidence="13">
    <location>
        <begin position="1"/>
        <end position="18"/>
    </location>
</feature>
<comment type="similarity">
    <text evidence="3">Belongs to the peptidase M35 family.</text>
</comment>
<feature type="compositionally biased region" description="Basic and acidic residues" evidence="12">
    <location>
        <begin position="224"/>
        <end position="235"/>
    </location>
</feature>
<dbReference type="SMART" id="SM01351">
    <property type="entry name" value="Aspzincin_M35"/>
    <property type="match status" value="1"/>
</dbReference>
<dbReference type="GO" id="GO:0005509">
    <property type="term" value="F:calcium ion binding"/>
    <property type="evidence" value="ECO:0007669"/>
    <property type="project" value="InterPro"/>
</dbReference>
<keyword evidence="10" id="KW-0106">Calcium</keyword>
<feature type="compositionally biased region" description="Acidic residues" evidence="12">
    <location>
        <begin position="207"/>
        <end position="223"/>
    </location>
</feature>
<evidence type="ECO:0000259" key="14">
    <source>
        <dbReference type="SMART" id="SM01351"/>
    </source>
</evidence>
<feature type="region of interest" description="Disordered" evidence="12">
    <location>
        <begin position="207"/>
        <end position="235"/>
    </location>
</feature>
<accession>A0A6S6SZP4</accession>
<dbReference type="InterPro" id="IPR024079">
    <property type="entry name" value="MetalloPept_cat_dom_sf"/>
</dbReference>
<dbReference type="SUPFAM" id="SSF55486">
    <property type="entry name" value="Metalloproteases ('zincins'), catalytic domain"/>
    <property type="match status" value="1"/>
</dbReference>
<name>A0A6S6SZP4_9BACT</name>
<keyword evidence="5" id="KW-0645">Protease</keyword>
<evidence type="ECO:0000256" key="7">
    <source>
        <dbReference type="ARBA" id="ARBA00022729"/>
    </source>
</evidence>
<feature type="chain" id="PRO_5027567445" evidence="13">
    <location>
        <begin position="19"/>
        <end position="284"/>
    </location>
</feature>
<dbReference type="SUPFAM" id="SSF103647">
    <property type="entry name" value="TSP type-3 repeat"/>
    <property type="match status" value="1"/>
</dbReference>
<evidence type="ECO:0000256" key="9">
    <source>
        <dbReference type="ARBA" id="ARBA00022833"/>
    </source>
</evidence>
<dbReference type="InterPro" id="IPR028974">
    <property type="entry name" value="TSP_type-3_rpt"/>
</dbReference>
<sequence>MVIKKLITYVLLSVSVFANTDLSFTECSNGEQNSLEIAYDAALNMAKDTKDAIQHINGSLVGDRYTHWFGAENEERVTKVKSVVNRIHDVLVNKEVSFNCGICKEDSNYYRIYSYVVPDEEYIVNPCGVFWILDVNGTDSQGGTIIHGVSHFISVGETKDYAYGQSNAEILAENSPDLAVINADSYEYFFENNPKLEMIVDFDGDGINDSEDLDDDNDGISDADEIKNGLDPKNPSDADIDLDGDGFSNKLEIIAGTDIEDENSVPIWAPILMENIITFIPVKP</sequence>
<dbReference type="AlphaFoldDB" id="A0A6S6SZP4"/>
<evidence type="ECO:0000256" key="13">
    <source>
        <dbReference type="SAM" id="SignalP"/>
    </source>
</evidence>
<dbReference type="PANTHER" id="PTHR37016:SF3">
    <property type="entry name" value="NEUTRAL PROTEASE 2-RELATED"/>
    <property type="match status" value="1"/>
</dbReference>
<keyword evidence="6" id="KW-0479">Metal-binding</keyword>
<comment type="subcellular location">
    <subcellularLocation>
        <location evidence="2">Secreted</location>
    </subcellularLocation>
</comment>
<evidence type="ECO:0000256" key="1">
    <source>
        <dbReference type="ARBA" id="ARBA00001947"/>
    </source>
</evidence>
<dbReference type="GO" id="GO:0004222">
    <property type="term" value="F:metalloendopeptidase activity"/>
    <property type="evidence" value="ECO:0007669"/>
    <property type="project" value="InterPro"/>
</dbReference>
<dbReference type="InterPro" id="IPR050414">
    <property type="entry name" value="Fungal_M35_metalloproteases"/>
</dbReference>
<evidence type="ECO:0000256" key="2">
    <source>
        <dbReference type="ARBA" id="ARBA00004613"/>
    </source>
</evidence>
<keyword evidence="11" id="KW-0482">Metalloprotease</keyword>
<reference evidence="15" key="1">
    <citation type="submission" date="2020-01" db="EMBL/GenBank/DDBJ databases">
        <authorList>
            <person name="Meier V. D."/>
            <person name="Meier V D."/>
        </authorList>
    </citation>
    <scope>NUCLEOTIDE SEQUENCE</scope>
    <source>
        <strain evidence="15">HLG_WM_MAG_01</strain>
    </source>
</reference>
<dbReference type="Pfam" id="PF18884">
    <property type="entry name" value="TSP3_bac"/>
    <property type="match status" value="2"/>
</dbReference>
<evidence type="ECO:0000256" key="6">
    <source>
        <dbReference type="ARBA" id="ARBA00022723"/>
    </source>
</evidence>
<evidence type="ECO:0000256" key="10">
    <source>
        <dbReference type="ARBA" id="ARBA00022837"/>
    </source>
</evidence>
<evidence type="ECO:0000256" key="8">
    <source>
        <dbReference type="ARBA" id="ARBA00022801"/>
    </source>
</evidence>
<dbReference type="InterPro" id="IPR029463">
    <property type="entry name" value="Lys_MEP"/>
</dbReference>
<evidence type="ECO:0000256" key="11">
    <source>
        <dbReference type="ARBA" id="ARBA00023049"/>
    </source>
</evidence>
<evidence type="ECO:0000256" key="4">
    <source>
        <dbReference type="ARBA" id="ARBA00022525"/>
    </source>
</evidence>
<keyword evidence="4" id="KW-0964">Secreted</keyword>
<keyword evidence="7 13" id="KW-0732">Signal</keyword>
<proteinExistence type="inferred from homology"/>
<comment type="cofactor">
    <cofactor evidence="1">
        <name>Zn(2+)</name>
        <dbReference type="ChEBI" id="CHEBI:29105"/>
    </cofactor>
</comment>
<dbReference type="PANTHER" id="PTHR37016">
    <property type="match status" value="1"/>
</dbReference>
<evidence type="ECO:0000256" key="5">
    <source>
        <dbReference type="ARBA" id="ARBA00022670"/>
    </source>
</evidence>
<dbReference type="InterPro" id="IPR059100">
    <property type="entry name" value="TSP3_bac"/>
</dbReference>
<feature type="domain" description="Lysine-specific metallo-endopeptidase" evidence="14">
    <location>
        <begin position="54"/>
        <end position="191"/>
    </location>
</feature>
<evidence type="ECO:0000256" key="12">
    <source>
        <dbReference type="SAM" id="MobiDB-lite"/>
    </source>
</evidence>
<keyword evidence="9" id="KW-0862">Zinc</keyword>
<gene>
    <name evidence="15" type="ORF">HELGO_WM3368</name>
</gene>
<dbReference type="GO" id="GO:0006508">
    <property type="term" value="P:proteolysis"/>
    <property type="evidence" value="ECO:0007669"/>
    <property type="project" value="UniProtKB-KW"/>
</dbReference>
<organism evidence="15">
    <name type="scientific">uncultured Sulfurovum sp</name>
    <dbReference type="NCBI Taxonomy" id="269237"/>
    <lineage>
        <taxon>Bacteria</taxon>
        <taxon>Pseudomonadati</taxon>
        <taxon>Campylobacterota</taxon>
        <taxon>Epsilonproteobacteria</taxon>
        <taxon>Campylobacterales</taxon>
        <taxon>Sulfurovaceae</taxon>
        <taxon>Sulfurovum</taxon>
        <taxon>environmental samples</taxon>
    </lineage>
</organism>